<dbReference type="AlphaFoldDB" id="A0A498RCC1"/>
<dbReference type="Pfam" id="PF00583">
    <property type="entry name" value="Acetyltransf_1"/>
    <property type="match status" value="1"/>
</dbReference>
<dbReference type="PROSITE" id="PS51186">
    <property type="entry name" value="GNAT"/>
    <property type="match status" value="1"/>
</dbReference>
<evidence type="ECO:0000313" key="3">
    <source>
        <dbReference type="Proteomes" id="UP000277811"/>
    </source>
</evidence>
<organism evidence="2 3">
    <name type="scientific">Lucifera butyrica</name>
    <dbReference type="NCBI Taxonomy" id="1351585"/>
    <lineage>
        <taxon>Bacteria</taxon>
        <taxon>Bacillati</taxon>
        <taxon>Bacillota</taxon>
        <taxon>Negativicutes</taxon>
        <taxon>Veillonellales</taxon>
        <taxon>Veillonellaceae</taxon>
        <taxon>Lucifera</taxon>
    </lineage>
</organism>
<sequence>MDRYIFQKAINKDVDEILILIQKRIKWMDENNISQWNKTNYLKYYPKNYYEELVSKGQLYVVKYGNLNSVIGAFALLEQDKCWNDSSQSYYIHNLVTDIGVSGIGATIIKFCEQIAIKHGKNKIRLDCQASNHKLNEYYNGLGFEYVGMVQEGNYTGIKREKKLNL</sequence>
<accession>A0A498RCC1</accession>
<dbReference type="SUPFAM" id="SSF55729">
    <property type="entry name" value="Acyl-CoA N-acyltransferases (Nat)"/>
    <property type="match status" value="1"/>
</dbReference>
<dbReference type="Proteomes" id="UP000277811">
    <property type="component" value="Unassembled WGS sequence"/>
</dbReference>
<dbReference type="GO" id="GO:0016747">
    <property type="term" value="F:acyltransferase activity, transferring groups other than amino-acyl groups"/>
    <property type="evidence" value="ECO:0007669"/>
    <property type="project" value="InterPro"/>
</dbReference>
<dbReference type="RefSeq" id="WP_207857762.1">
    <property type="nucleotide sequence ID" value="NZ_UPPP01000080.1"/>
</dbReference>
<keyword evidence="2" id="KW-0808">Transferase</keyword>
<keyword evidence="2" id="KW-0012">Acyltransferase</keyword>
<gene>
    <name evidence="2" type="ORF">LUCI_3018</name>
</gene>
<dbReference type="EMBL" id="UPPP01000080">
    <property type="protein sequence ID" value="VBB07753.1"/>
    <property type="molecule type" value="Genomic_DNA"/>
</dbReference>
<dbReference type="Gene3D" id="3.40.630.30">
    <property type="match status" value="1"/>
</dbReference>
<protein>
    <submittedName>
        <fullName evidence="2">Acyl-coa n-acyltransferase</fullName>
    </submittedName>
</protein>
<dbReference type="InterPro" id="IPR016181">
    <property type="entry name" value="Acyl_CoA_acyltransferase"/>
</dbReference>
<reference evidence="2 3" key="1">
    <citation type="submission" date="2018-06" db="EMBL/GenBank/DDBJ databases">
        <authorList>
            <person name="Strepis N."/>
        </authorList>
    </citation>
    <scope>NUCLEOTIDE SEQUENCE [LARGE SCALE GENOMIC DNA]</scope>
    <source>
        <strain evidence="2">LUCI</strain>
    </source>
</reference>
<evidence type="ECO:0000313" key="2">
    <source>
        <dbReference type="EMBL" id="VBB07753.1"/>
    </source>
</evidence>
<dbReference type="InterPro" id="IPR000182">
    <property type="entry name" value="GNAT_dom"/>
</dbReference>
<name>A0A498RCC1_9FIRM</name>
<evidence type="ECO:0000259" key="1">
    <source>
        <dbReference type="PROSITE" id="PS51186"/>
    </source>
</evidence>
<keyword evidence="3" id="KW-1185">Reference proteome</keyword>
<proteinExistence type="predicted"/>
<feature type="domain" description="N-acetyltransferase" evidence="1">
    <location>
        <begin position="4"/>
        <end position="165"/>
    </location>
</feature>